<dbReference type="Pfam" id="PF13489">
    <property type="entry name" value="Methyltransf_23"/>
    <property type="match status" value="1"/>
</dbReference>
<comment type="caution">
    <text evidence="1">The sequence shown here is derived from an EMBL/GenBank/DDBJ whole genome shotgun (WGS) entry which is preliminary data.</text>
</comment>
<gene>
    <name evidence="1" type="ORF">GCM10023187_37600</name>
</gene>
<dbReference type="InterPro" id="IPR029063">
    <property type="entry name" value="SAM-dependent_MTases_sf"/>
</dbReference>
<dbReference type="Proteomes" id="UP001500936">
    <property type="component" value="Unassembled WGS sequence"/>
</dbReference>
<dbReference type="CDD" id="cd02440">
    <property type="entry name" value="AdoMet_MTases"/>
    <property type="match status" value="1"/>
</dbReference>
<evidence type="ECO:0008006" key="3">
    <source>
        <dbReference type="Google" id="ProtNLM"/>
    </source>
</evidence>
<reference evidence="2" key="1">
    <citation type="journal article" date="2019" name="Int. J. Syst. Evol. Microbiol.">
        <title>The Global Catalogue of Microorganisms (GCM) 10K type strain sequencing project: providing services to taxonomists for standard genome sequencing and annotation.</title>
        <authorList>
            <consortium name="The Broad Institute Genomics Platform"/>
            <consortium name="The Broad Institute Genome Sequencing Center for Infectious Disease"/>
            <person name="Wu L."/>
            <person name="Ma J."/>
        </authorList>
    </citation>
    <scope>NUCLEOTIDE SEQUENCE [LARGE SCALE GENOMIC DNA]</scope>
    <source>
        <strain evidence="2">JCM 17925</strain>
    </source>
</reference>
<evidence type="ECO:0000313" key="2">
    <source>
        <dbReference type="Proteomes" id="UP001500936"/>
    </source>
</evidence>
<name>A0ABP8KP46_9BACT</name>
<keyword evidence="2" id="KW-1185">Reference proteome</keyword>
<dbReference type="Gene3D" id="3.40.50.150">
    <property type="entry name" value="Vaccinia Virus protein VP39"/>
    <property type="match status" value="1"/>
</dbReference>
<proteinExistence type="predicted"/>
<sequence>MEALVQETTWDRVVSFIQRKIFRSYKARLDHQYKHGGWEWLGRLDELAHHQILAGYFNYLKRGGTILDLGSGEGVLNDSIQKQNYSRYVGVDLSGEAARIGNEKRGDEKTTFYQGNMDTYVPEGTFDVICINEALYFSGDAVKLLNRLQAYLAPDGFFMISLLSPKGDAIWSNLYPYYEFLDENKVTNIRNVTWTCRILKPRSR</sequence>
<organism evidence="1 2">
    <name type="scientific">Nibrella viscosa</name>
    <dbReference type="NCBI Taxonomy" id="1084524"/>
    <lineage>
        <taxon>Bacteria</taxon>
        <taxon>Pseudomonadati</taxon>
        <taxon>Bacteroidota</taxon>
        <taxon>Cytophagia</taxon>
        <taxon>Cytophagales</taxon>
        <taxon>Spirosomataceae</taxon>
        <taxon>Nibrella</taxon>
    </lineage>
</organism>
<dbReference type="SUPFAM" id="SSF53335">
    <property type="entry name" value="S-adenosyl-L-methionine-dependent methyltransferases"/>
    <property type="match status" value="1"/>
</dbReference>
<dbReference type="PANTHER" id="PTHR43861">
    <property type="entry name" value="TRANS-ACONITATE 2-METHYLTRANSFERASE-RELATED"/>
    <property type="match status" value="1"/>
</dbReference>
<evidence type="ECO:0000313" key="1">
    <source>
        <dbReference type="EMBL" id="GAA4411544.1"/>
    </source>
</evidence>
<dbReference type="EMBL" id="BAABHB010000008">
    <property type="protein sequence ID" value="GAA4411544.1"/>
    <property type="molecule type" value="Genomic_DNA"/>
</dbReference>
<protein>
    <recommendedName>
        <fullName evidence="3">Methyltransferase domain-containing protein</fullName>
    </recommendedName>
</protein>
<accession>A0ABP8KP46</accession>